<evidence type="ECO:0000313" key="2">
    <source>
        <dbReference type="Proteomes" id="UP000031671"/>
    </source>
</evidence>
<dbReference type="Proteomes" id="UP000031671">
    <property type="component" value="Unassembled WGS sequence"/>
</dbReference>
<dbReference type="GO" id="GO:0016829">
    <property type="term" value="F:lyase activity"/>
    <property type="evidence" value="ECO:0007669"/>
    <property type="project" value="UniProtKB-KW"/>
</dbReference>
<evidence type="ECO:0000313" key="1">
    <source>
        <dbReference type="EMBL" id="GAM57108.1"/>
    </source>
</evidence>
<comment type="caution">
    <text evidence="1">The sequence shown here is derived from an EMBL/GenBank/DDBJ whole genome shotgun (WGS) entry which is preliminary data.</text>
</comment>
<dbReference type="Gene3D" id="1.20.5.570">
    <property type="entry name" value="Single helix bin"/>
    <property type="match status" value="1"/>
</dbReference>
<accession>A0A0B8P1A5</accession>
<keyword evidence="1" id="KW-0456">Lyase</keyword>
<name>A0A0B8P1A5_9VIBR</name>
<keyword evidence="2" id="KW-1185">Reference proteome</keyword>
<dbReference type="EMBL" id="BBRZ01000044">
    <property type="protein sequence ID" value="GAM57108.1"/>
    <property type="molecule type" value="Genomic_DNA"/>
</dbReference>
<protein>
    <submittedName>
        <fullName evidence="1">3-polyprenyl-4-hydroxybenzoate carboxy-lyase</fullName>
    </submittedName>
</protein>
<sequence length="39" mass="4574">MDATNKLEGETQREWGHPIKKDPQLVAKIDQIWDELNIL</sequence>
<reference evidence="1 2" key="2">
    <citation type="submission" date="2015-01" db="EMBL/GenBank/DDBJ databases">
        <authorList>
            <consortium name="NBRP consortium"/>
            <person name="Sawabe T."/>
            <person name="Meirelles P."/>
            <person name="Feng G."/>
            <person name="Sayaka M."/>
            <person name="Hattori M."/>
            <person name="Ohkuma M."/>
        </authorList>
    </citation>
    <scope>NUCLEOTIDE SEQUENCE [LARGE SCALE GENOMIC DNA]</scope>
    <source>
        <strain evidence="2">JCM 19231</strain>
    </source>
</reference>
<reference evidence="1 2" key="1">
    <citation type="submission" date="2015-01" db="EMBL/GenBank/DDBJ databases">
        <title>Vibrio sp. C1 JCM 19231 whole genome shotgun sequence.</title>
        <authorList>
            <person name="Sawabe T."/>
            <person name="Meirelles P."/>
            <person name="Feng G."/>
            <person name="Sayaka M."/>
            <person name="Hattori M."/>
            <person name="Ohkuma M."/>
        </authorList>
    </citation>
    <scope>NUCLEOTIDE SEQUENCE [LARGE SCALE GENOMIC DNA]</scope>
    <source>
        <strain evidence="2">JCM 19231</strain>
    </source>
</reference>
<dbReference type="AlphaFoldDB" id="A0A0B8P1A5"/>
<organism evidence="1 2">
    <name type="scientific">Vibrio ishigakensis</name>
    <dbReference type="NCBI Taxonomy" id="1481914"/>
    <lineage>
        <taxon>Bacteria</taxon>
        <taxon>Pseudomonadati</taxon>
        <taxon>Pseudomonadota</taxon>
        <taxon>Gammaproteobacteria</taxon>
        <taxon>Vibrionales</taxon>
        <taxon>Vibrionaceae</taxon>
        <taxon>Vibrio</taxon>
    </lineage>
</organism>
<dbReference type="SUPFAM" id="SSF143968">
    <property type="entry name" value="UbiD C-terminal domain-like"/>
    <property type="match status" value="1"/>
</dbReference>
<gene>
    <name evidence="1" type="ORF">JCM19231_649</name>
</gene>
<dbReference type="FunFam" id="1.20.5.570:FF:000001">
    <property type="entry name" value="3-octaprenyl-4-hydroxybenzoate carboxy-lyase"/>
    <property type="match status" value="1"/>
</dbReference>
<proteinExistence type="predicted"/>